<reference evidence="11 12" key="1">
    <citation type="journal article" date="2009" name="Stand. Genomic Sci.">
        <title>Complete genome sequence of Desulfotomaculum acetoxidans type strain (5575).</title>
        <authorList>
            <person name="Spring S."/>
            <person name="Lapidus A."/>
            <person name="Schroder M."/>
            <person name="Gleim D."/>
            <person name="Sims D."/>
            <person name="Meincke L."/>
            <person name="Glavina Del Rio T."/>
            <person name="Tice H."/>
            <person name="Copeland A."/>
            <person name="Cheng J.F."/>
            <person name="Lucas S."/>
            <person name="Chen F."/>
            <person name="Nolan M."/>
            <person name="Bruce D."/>
            <person name="Goodwin L."/>
            <person name="Pitluck S."/>
            <person name="Ivanova N."/>
            <person name="Mavromatis K."/>
            <person name="Mikhailova N."/>
            <person name="Pati A."/>
            <person name="Chen A."/>
            <person name="Palaniappan K."/>
            <person name="Land M."/>
            <person name="Hauser L."/>
            <person name="Chang Y.J."/>
            <person name="Jeffries C.D."/>
            <person name="Chain P."/>
            <person name="Saunders E."/>
            <person name="Brettin T."/>
            <person name="Detter J.C."/>
            <person name="Goker M."/>
            <person name="Bristow J."/>
            <person name="Eisen J.A."/>
            <person name="Markowitz V."/>
            <person name="Hugenholtz P."/>
            <person name="Kyrpides N.C."/>
            <person name="Klenk H.P."/>
            <person name="Han C."/>
        </authorList>
    </citation>
    <scope>NUCLEOTIDE SEQUENCE [LARGE SCALE GENOMIC DNA]</scope>
    <source>
        <strain evidence="12">ATCC 49208 / DSM 771 / VKM B-1644</strain>
    </source>
</reference>
<dbReference type="RefSeq" id="WP_015758193.1">
    <property type="nucleotide sequence ID" value="NC_013216.1"/>
</dbReference>
<evidence type="ECO:0000256" key="2">
    <source>
        <dbReference type="ARBA" id="ARBA00022475"/>
    </source>
</evidence>
<dbReference type="GO" id="GO:0005886">
    <property type="term" value="C:plasma membrane"/>
    <property type="evidence" value="ECO:0007669"/>
    <property type="project" value="UniProtKB-SubCell"/>
</dbReference>
<evidence type="ECO:0000256" key="3">
    <source>
        <dbReference type="ARBA" id="ARBA00022692"/>
    </source>
</evidence>
<dbReference type="GO" id="GO:0046872">
    <property type="term" value="F:metal ion binding"/>
    <property type="evidence" value="ECO:0007669"/>
    <property type="project" value="UniProtKB-KW"/>
</dbReference>
<comment type="function">
    <text evidence="9 10">Fluoride-specific ion channel. Important for reducing fluoride concentration in the cell, thus reducing its toxicity.</text>
</comment>
<evidence type="ECO:0000256" key="4">
    <source>
        <dbReference type="ARBA" id="ARBA00022989"/>
    </source>
</evidence>
<protein>
    <recommendedName>
        <fullName evidence="10">Fluoride-specific ion channel FluC</fullName>
    </recommendedName>
</protein>
<sequence>MYVNDALLVGIGGFLGANSRYLLSKIINKYWKKSYPIATFLINILGSFLLGLVVMHPVASKILQADLKYGIGIGFMGAFTTFSTFEFEVLQLVENKKIFIASLYIVLSFLIGFILAWFASQNI</sequence>
<evidence type="ECO:0000256" key="10">
    <source>
        <dbReference type="HAMAP-Rule" id="MF_00454"/>
    </source>
</evidence>
<accession>C8W1M8</accession>
<dbReference type="InterPro" id="IPR003691">
    <property type="entry name" value="FluC"/>
</dbReference>
<dbReference type="AlphaFoldDB" id="C8W1M8"/>
<comment type="catalytic activity">
    <reaction evidence="8">
        <text>fluoride(in) = fluoride(out)</text>
        <dbReference type="Rhea" id="RHEA:76159"/>
        <dbReference type="ChEBI" id="CHEBI:17051"/>
    </reaction>
    <physiologicalReaction direction="left-to-right" evidence="8">
        <dbReference type="Rhea" id="RHEA:76160"/>
    </physiologicalReaction>
</comment>
<evidence type="ECO:0000313" key="11">
    <source>
        <dbReference type="EMBL" id="ACV63499.1"/>
    </source>
</evidence>
<evidence type="ECO:0000256" key="5">
    <source>
        <dbReference type="ARBA" id="ARBA00023136"/>
    </source>
</evidence>
<dbReference type="HOGENOM" id="CLU_114342_1_2_9"/>
<dbReference type="Proteomes" id="UP000002217">
    <property type="component" value="Chromosome"/>
</dbReference>
<feature type="transmembrane region" description="Helical" evidence="10">
    <location>
        <begin position="67"/>
        <end position="87"/>
    </location>
</feature>
<dbReference type="PANTHER" id="PTHR28259">
    <property type="entry name" value="FLUORIDE EXPORT PROTEIN 1-RELATED"/>
    <property type="match status" value="1"/>
</dbReference>
<evidence type="ECO:0000313" key="12">
    <source>
        <dbReference type="Proteomes" id="UP000002217"/>
    </source>
</evidence>
<feature type="binding site" evidence="10">
    <location>
        <position position="80"/>
    </location>
    <ligand>
        <name>Na(+)</name>
        <dbReference type="ChEBI" id="CHEBI:29101"/>
        <note>structural</note>
    </ligand>
</feature>
<comment type="subcellular location">
    <subcellularLocation>
        <location evidence="1 10">Cell membrane</location>
        <topology evidence="1 10">Multi-pass membrane protein</topology>
    </subcellularLocation>
</comment>
<comment type="similarity">
    <text evidence="7 10">Belongs to the fluoride channel Fluc/FEX (TC 1.A.43) family.</text>
</comment>
<dbReference type="STRING" id="485916.Dtox_2720"/>
<dbReference type="HAMAP" id="MF_00454">
    <property type="entry name" value="FluC"/>
    <property type="match status" value="1"/>
</dbReference>
<name>C8W1M8_DESAS</name>
<keyword evidence="6 10" id="KW-0407">Ion channel</keyword>
<keyword evidence="5 10" id="KW-0472">Membrane</keyword>
<dbReference type="EMBL" id="CP001720">
    <property type="protein sequence ID" value="ACV63499.1"/>
    <property type="molecule type" value="Genomic_DNA"/>
</dbReference>
<dbReference type="GO" id="GO:0140114">
    <property type="term" value="P:cellular detoxification of fluoride"/>
    <property type="evidence" value="ECO:0007669"/>
    <property type="project" value="UniProtKB-UniRule"/>
</dbReference>
<evidence type="ECO:0000256" key="1">
    <source>
        <dbReference type="ARBA" id="ARBA00004651"/>
    </source>
</evidence>
<dbReference type="KEGG" id="dae:Dtox_2720"/>
<dbReference type="eggNOG" id="COG0239">
    <property type="taxonomic scope" value="Bacteria"/>
</dbReference>
<keyword evidence="10" id="KW-0915">Sodium</keyword>
<evidence type="ECO:0000256" key="9">
    <source>
        <dbReference type="ARBA" id="ARBA00049940"/>
    </source>
</evidence>
<proteinExistence type="inferred from homology"/>
<dbReference type="PANTHER" id="PTHR28259:SF1">
    <property type="entry name" value="FLUORIDE EXPORT PROTEIN 1-RELATED"/>
    <property type="match status" value="1"/>
</dbReference>
<dbReference type="OrthoDB" id="9815830at2"/>
<keyword evidence="10" id="KW-0813">Transport</keyword>
<keyword evidence="10" id="KW-0406">Ion transport</keyword>
<keyword evidence="2 10" id="KW-1003">Cell membrane</keyword>
<feature type="transmembrane region" description="Helical" evidence="10">
    <location>
        <begin position="35"/>
        <end position="55"/>
    </location>
</feature>
<dbReference type="GO" id="GO:0062054">
    <property type="term" value="F:fluoride channel activity"/>
    <property type="evidence" value="ECO:0007669"/>
    <property type="project" value="UniProtKB-UniRule"/>
</dbReference>
<evidence type="ECO:0000256" key="8">
    <source>
        <dbReference type="ARBA" id="ARBA00035585"/>
    </source>
</evidence>
<gene>
    <name evidence="10" type="primary">fluC</name>
    <name evidence="10" type="synonym">crcB</name>
    <name evidence="11" type="ordered locus">Dtox_2720</name>
</gene>
<keyword evidence="12" id="KW-1185">Reference proteome</keyword>
<keyword evidence="4 10" id="KW-1133">Transmembrane helix</keyword>
<feature type="transmembrane region" description="Helical" evidence="10">
    <location>
        <begin position="99"/>
        <end position="119"/>
    </location>
</feature>
<organism evidence="11 12">
    <name type="scientific">Desulfofarcimen acetoxidans (strain ATCC 49208 / DSM 771 / KCTC 5769 / VKM B-1644 / 5575)</name>
    <name type="common">Desulfotomaculum acetoxidans</name>
    <dbReference type="NCBI Taxonomy" id="485916"/>
    <lineage>
        <taxon>Bacteria</taxon>
        <taxon>Bacillati</taxon>
        <taxon>Bacillota</taxon>
        <taxon>Clostridia</taxon>
        <taxon>Eubacteriales</taxon>
        <taxon>Peptococcaceae</taxon>
        <taxon>Desulfofarcimen</taxon>
    </lineage>
</organism>
<feature type="binding site" evidence="10">
    <location>
        <position position="77"/>
    </location>
    <ligand>
        <name>Na(+)</name>
        <dbReference type="ChEBI" id="CHEBI:29101"/>
        <note>structural</note>
    </ligand>
</feature>
<keyword evidence="10" id="KW-0479">Metal-binding</keyword>
<comment type="activity regulation">
    <text evidence="10">Na(+) is not transported, but it plays an essential structural role and its presence is essential for fluoride channel function.</text>
</comment>
<feature type="transmembrane region" description="Helical" evidence="10">
    <location>
        <begin position="6"/>
        <end position="23"/>
    </location>
</feature>
<evidence type="ECO:0000256" key="6">
    <source>
        <dbReference type="ARBA" id="ARBA00023303"/>
    </source>
</evidence>
<dbReference type="Pfam" id="PF02537">
    <property type="entry name" value="CRCB"/>
    <property type="match status" value="1"/>
</dbReference>
<dbReference type="NCBIfam" id="TIGR00494">
    <property type="entry name" value="crcB"/>
    <property type="match status" value="1"/>
</dbReference>
<keyword evidence="3 10" id="KW-0812">Transmembrane</keyword>
<evidence type="ECO:0000256" key="7">
    <source>
        <dbReference type="ARBA" id="ARBA00035120"/>
    </source>
</evidence>